<dbReference type="PIRSF" id="PIRSF038994">
    <property type="entry name" value="NagA"/>
    <property type="match status" value="1"/>
</dbReference>
<dbReference type="SUPFAM" id="SSF51556">
    <property type="entry name" value="Metallo-dependent hydrolases"/>
    <property type="match status" value="1"/>
</dbReference>
<organism evidence="14 15">
    <name type="scientific">Saccharopolyspora montiporae</name>
    <dbReference type="NCBI Taxonomy" id="2781240"/>
    <lineage>
        <taxon>Bacteria</taxon>
        <taxon>Bacillati</taxon>
        <taxon>Actinomycetota</taxon>
        <taxon>Actinomycetes</taxon>
        <taxon>Pseudonocardiales</taxon>
        <taxon>Pseudonocardiaceae</taxon>
        <taxon>Saccharopolyspora</taxon>
    </lineage>
</organism>
<dbReference type="InterPro" id="IPR011059">
    <property type="entry name" value="Metal-dep_hydrolase_composite"/>
</dbReference>
<feature type="binding site" evidence="11">
    <location>
        <begin position="313"/>
        <end position="315"/>
    </location>
    <ligand>
        <name>substrate</name>
    </ligand>
</feature>
<dbReference type="CDD" id="cd00854">
    <property type="entry name" value="NagA"/>
    <property type="match status" value="1"/>
</dbReference>
<evidence type="ECO:0000256" key="3">
    <source>
        <dbReference type="ARBA" id="ARBA00018029"/>
    </source>
</evidence>
<dbReference type="InterPro" id="IPR032466">
    <property type="entry name" value="Metal_Hydrolase"/>
</dbReference>
<feature type="binding site" evidence="11">
    <location>
        <begin position="225"/>
        <end position="226"/>
    </location>
    <ligand>
        <name>substrate</name>
    </ligand>
</feature>
<feature type="binding site" evidence="11">
    <location>
        <position position="233"/>
    </location>
    <ligand>
        <name>substrate</name>
    </ligand>
</feature>
<feature type="binding site" evidence="11">
    <location>
        <position position="257"/>
    </location>
    <ligand>
        <name>substrate</name>
    </ligand>
</feature>
<protein>
    <recommendedName>
        <fullName evidence="3">N-acetylglucosamine-6-phosphate deacetylase</fullName>
        <ecNumber evidence="2">3.5.1.25</ecNumber>
    </recommendedName>
</protein>
<name>A0A929B9G8_9PSEU</name>
<dbReference type="Proteomes" id="UP000598360">
    <property type="component" value="Unassembled WGS sequence"/>
</dbReference>
<evidence type="ECO:0000256" key="9">
    <source>
        <dbReference type="PIRNR" id="PIRNR038994"/>
    </source>
</evidence>
<evidence type="ECO:0000256" key="5">
    <source>
        <dbReference type="ARBA" id="ARBA00022801"/>
    </source>
</evidence>
<comment type="catalytic activity">
    <reaction evidence="7">
        <text>N-acetyl-D-glucosamine 6-phosphate + H2O = D-glucosamine 6-phosphate + acetate</text>
        <dbReference type="Rhea" id="RHEA:22936"/>
        <dbReference type="ChEBI" id="CHEBI:15377"/>
        <dbReference type="ChEBI" id="CHEBI:30089"/>
        <dbReference type="ChEBI" id="CHEBI:57513"/>
        <dbReference type="ChEBI" id="CHEBI:58725"/>
        <dbReference type="EC" id="3.5.1.25"/>
    </reaction>
</comment>
<evidence type="ECO:0000256" key="6">
    <source>
        <dbReference type="ARBA" id="ARBA00023277"/>
    </source>
</evidence>
<evidence type="ECO:0000256" key="2">
    <source>
        <dbReference type="ARBA" id="ARBA00011899"/>
    </source>
</evidence>
<dbReference type="InterPro" id="IPR006680">
    <property type="entry name" value="Amidohydro-rel"/>
</dbReference>
<evidence type="ECO:0000313" key="15">
    <source>
        <dbReference type="Proteomes" id="UP000598360"/>
    </source>
</evidence>
<dbReference type="NCBIfam" id="TIGR00221">
    <property type="entry name" value="nagA"/>
    <property type="match status" value="1"/>
</dbReference>
<dbReference type="PANTHER" id="PTHR11113:SF14">
    <property type="entry name" value="N-ACETYLGLUCOSAMINE-6-PHOSPHATE DEACETYLASE"/>
    <property type="match status" value="1"/>
</dbReference>
<keyword evidence="5 9" id="KW-0378">Hydrolase</keyword>
<accession>A0A929B9G8</accession>
<dbReference type="Pfam" id="PF01979">
    <property type="entry name" value="Amidohydro_1"/>
    <property type="match status" value="1"/>
</dbReference>
<evidence type="ECO:0000256" key="12">
    <source>
        <dbReference type="PIRSR" id="PIRSR038994-3"/>
    </source>
</evidence>
<evidence type="ECO:0000259" key="13">
    <source>
        <dbReference type="Pfam" id="PF01979"/>
    </source>
</evidence>
<dbReference type="GO" id="GO:0008448">
    <property type="term" value="F:N-acetylglucosamine-6-phosphate deacetylase activity"/>
    <property type="evidence" value="ECO:0007669"/>
    <property type="project" value="UniProtKB-EC"/>
</dbReference>
<feature type="binding site" evidence="12">
    <location>
        <position position="201"/>
    </location>
    <ligand>
        <name>Zn(2+)</name>
        <dbReference type="ChEBI" id="CHEBI:29105"/>
    </ligand>
</feature>
<feature type="binding site" evidence="11">
    <location>
        <position position="146"/>
    </location>
    <ligand>
        <name>substrate</name>
    </ligand>
</feature>
<dbReference type="EMBL" id="JADEYC010000015">
    <property type="protein sequence ID" value="MBE9374731.1"/>
    <property type="molecule type" value="Genomic_DNA"/>
</dbReference>
<dbReference type="GO" id="GO:0046872">
    <property type="term" value="F:metal ion binding"/>
    <property type="evidence" value="ECO:0007669"/>
    <property type="project" value="UniProtKB-KW"/>
</dbReference>
<feature type="binding site" evidence="12">
    <location>
        <position position="222"/>
    </location>
    <ligand>
        <name>Zn(2+)</name>
        <dbReference type="ChEBI" id="CHEBI:29105"/>
    </ligand>
</feature>
<comment type="caution">
    <text evidence="14">The sequence shown here is derived from an EMBL/GenBank/DDBJ whole genome shotgun (WGS) entry which is preliminary data.</text>
</comment>
<feature type="active site" description="Proton donor/acceptor" evidence="10">
    <location>
        <position position="280"/>
    </location>
</feature>
<comment type="pathway">
    <text evidence="8">Amino-sugar metabolism; N-acetylneuraminate degradation; D-fructose 6-phosphate from N-acetylneuraminate: step 4/5.</text>
</comment>
<dbReference type="Gene3D" id="3.20.20.140">
    <property type="entry name" value="Metal-dependent hydrolases"/>
    <property type="match status" value="1"/>
</dbReference>
<dbReference type="AlphaFoldDB" id="A0A929B9G8"/>
<dbReference type="PANTHER" id="PTHR11113">
    <property type="entry name" value="N-ACETYLGLUCOSAMINE-6-PHOSPHATE DEACETYLASE"/>
    <property type="match status" value="1"/>
</dbReference>
<evidence type="ECO:0000256" key="11">
    <source>
        <dbReference type="PIRSR" id="PIRSR038994-2"/>
    </source>
</evidence>
<comment type="similarity">
    <text evidence="1 9">Belongs to the metallo-dependent hydrolases superfamily. NagA family.</text>
</comment>
<dbReference type="Gene3D" id="2.30.40.10">
    <property type="entry name" value="Urease, subunit C, domain 1"/>
    <property type="match status" value="1"/>
</dbReference>
<feature type="binding site" evidence="12">
    <location>
        <position position="135"/>
    </location>
    <ligand>
        <name>Zn(2+)</name>
        <dbReference type="ChEBI" id="CHEBI:29105"/>
    </ligand>
</feature>
<keyword evidence="15" id="KW-1185">Reference proteome</keyword>
<evidence type="ECO:0000256" key="4">
    <source>
        <dbReference type="ARBA" id="ARBA00022723"/>
    </source>
</evidence>
<keyword evidence="4 12" id="KW-0479">Metal-binding</keyword>
<keyword evidence="6 9" id="KW-0119">Carbohydrate metabolism</keyword>
<evidence type="ECO:0000313" key="14">
    <source>
        <dbReference type="EMBL" id="MBE9374731.1"/>
    </source>
</evidence>
<dbReference type="SUPFAM" id="SSF51338">
    <property type="entry name" value="Composite domain of metallo-dependent hydrolases"/>
    <property type="match status" value="1"/>
</dbReference>
<dbReference type="EC" id="3.5.1.25" evidence="2"/>
<feature type="domain" description="Amidohydrolase-related" evidence="13">
    <location>
        <begin position="61"/>
        <end position="386"/>
    </location>
</feature>
<evidence type="ECO:0000256" key="10">
    <source>
        <dbReference type="PIRSR" id="PIRSR038994-1"/>
    </source>
</evidence>
<dbReference type="FunFam" id="3.20.20.140:FF:000004">
    <property type="entry name" value="N-acetylglucosamine-6-phosphate deacetylase"/>
    <property type="match status" value="1"/>
</dbReference>
<proteinExistence type="inferred from homology"/>
<reference evidence="14" key="1">
    <citation type="submission" date="2020-10" db="EMBL/GenBank/DDBJ databases">
        <title>Diversity and distribution of actinomycetes associated with coral in the coast of Hainan.</title>
        <authorList>
            <person name="Li F."/>
        </authorList>
    </citation>
    <scope>NUCLEOTIDE SEQUENCE</scope>
    <source>
        <strain evidence="14">HNM0983</strain>
    </source>
</reference>
<dbReference type="GO" id="GO:0006046">
    <property type="term" value="P:N-acetylglucosamine catabolic process"/>
    <property type="evidence" value="ECO:0007669"/>
    <property type="project" value="TreeGrafter"/>
</dbReference>
<evidence type="ECO:0000256" key="1">
    <source>
        <dbReference type="ARBA" id="ARBA00010716"/>
    </source>
</evidence>
<evidence type="ECO:0000256" key="7">
    <source>
        <dbReference type="ARBA" id="ARBA00047647"/>
    </source>
</evidence>
<dbReference type="InterPro" id="IPR003764">
    <property type="entry name" value="GlcNAc_6-P_deAcase"/>
</dbReference>
<evidence type="ECO:0000256" key="8">
    <source>
        <dbReference type="ARBA" id="ARBA00060590"/>
    </source>
</evidence>
<gene>
    <name evidence="14" type="primary">nagA</name>
    <name evidence="14" type="ORF">IQ251_09760</name>
</gene>
<sequence length="393" mass="39371">MGAGPEGGARVAGSATLTGANVVTPEGVLQHGWVQVRDGLIAGTGAGAAPESGTDLDGCWLVPGFVDLHCHGGGGDSFTAADPAQARRAVAAHRAHGTTTTLASLVSAPPPELATQVRVLADLVDEGLLAGVHLEGPFLAARRCGAHDPALLRAPDAGTAQDLLDAGRGTIRMVTLAPELPGALEAVRLLTGSGVLAALGHTDAAHDDVRAAVDAGASVATHLFNGMPPLHHREPGPVGALLSDERVTAELICDLVHLHPSVVRLAADAAGPERIVLVTDAISAAAAPDGQYLLGDRPVTARDGQARLADGSLAGSTLTMDAAVRNLVRECGATITDAVAAASANPARLLGLDDRIGRIAPGMSADLVVLDRELEVVGVLVGGEPVPGAGAAQ</sequence>
<comment type="cofactor">
    <cofactor evidence="12">
        <name>a divalent metal cation</name>
        <dbReference type="ChEBI" id="CHEBI:60240"/>
    </cofactor>
    <text evidence="12">Binds 1 divalent metal cation per subunit.</text>
</comment>